<evidence type="ECO:0000313" key="2">
    <source>
        <dbReference type="Proteomes" id="UP001162501"/>
    </source>
</evidence>
<sequence>MSSTLPHPAGTRRLDRGLVGALASEQPGGQGSQRSPRTPWPLATSAFELRFHRSRHAGTNAAMETRRFPGAGTRSSCGRRGARYLARAASLLPAPRPERWKELLRSAGDSGNGCVSSDGR</sequence>
<proteinExistence type="predicted"/>
<evidence type="ECO:0000313" key="1">
    <source>
        <dbReference type="EMBL" id="CAI9703989.1"/>
    </source>
</evidence>
<protein>
    <submittedName>
        <fullName evidence="1">Uncharacterized protein</fullName>
    </submittedName>
</protein>
<name>A0ACB0EU80_RANTA</name>
<accession>A0ACB0EU80</accession>
<dbReference type="EMBL" id="OX596111">
    <property type="protein sequence ID" value="CAI9703989.1"/>
    <property type="molecule type" value="Genomic_DNA"/>
</dbReference>
<gene>
    <name evidence="1" type="ORF">MRATA1EN3_LOCUS15202</name>
</gene>
<dbReference type="Proteomes" id="UP001162501">
    <property type="component" value="Chromosome 27"/>
</dbReference>
<reference evidence="1" key="1">
    <citation type="submission" date="2023-05" db="EMBL/GenBank/DDBJ databases">
        <authorList>
            <consortium name="ELIXIR-Norway"/>
        </authorList>
    </citation>
    <scope>NUCLEOTIDE SEQUENCE</scope>
</reference>
<organism evidence="1 2">
    <name type="scientific">Rangifer tarandus platyrhynchus</name>
    <name type="common">Svalbard reindeer</name>
    <dbReference type="NCBI Taxonomy" id="3082113"/>
    <lineage>
        <taxon>Eukaryota</taxon>
        <taxon>Metazoa</taxon>
        <taxon>Chordata</taxon>
        <taxon>Craniata</taxon>
        <taxon>Vertebrata</taxon>
        <taxon>Euteleostomi</taxon>
        <taxon>Mammalia</taxon>
        <taxon>Eutheria</taxon>
        <taxon>Laurasiatheria</taxon>
        <taxon>Artiodactyla</taxon>
        <taxon>Ruminantia</taxon>
        <taxon>Pecora</taxon>
        <taxon>Cervidae</taxon>
        <taxon>Odocoileinae</taxon>
        <taxon>Rangifer</taxon>
    </lineage>
</organism>